<dbReference type="PANTHER" id="PTHR11524">
    <property type="entry name" value="60S RIBOSOMAL PROTEIN L7"/>
    <property type="match status" value="1"/>
</dbReference>
<dbReference type="PROSITE" id="PS00634">
    <property type="entry name" value="RIBOSOMAL_L30"/>
    <property type="match status" value="1"/>
</dbReference>
<dbReference type="PANTHER" id="PTHR11524:SF16">
    <property type="entry name" value="LARGE RIBOSOMAL SUBUNIT PROTEIN UL30"/>
    <property type="match status" value="1"/>
</dbReference>
<name>A0A6G3MHV7_HENSL</name>
<dbReference type="InterPro" id="IPR039699">
    <property type="entry name" value="Ribosomal_uL30"/>
</dbReference>
<evidence type="ECO:0000256" key="3">
    <source>
        <dbReference type="ARBA" id="ARBA00023274"/>
    </source>
</evidence>
<dbReference type="InterPro" id="IPR035808">
    <property type="entry name" value="Ribosomal_uL30_euk_arc"/>
</dbReference>
<accession>A0A6G3MHV7</accession>
<evidence type="ECO:0000256" key="2">
    <source>
        <dbReference type="ARBA" id="ARBA00022980"/>
    </source>
</evidence>
<evidence type="ECO:0000313" key="8">
    <source>
        <dbReference type="EMBL" id="NDJ93564.1"/>
    </source>
</evidence>
<dbReference type="GO" id="GO:0000463">
    <property type="term" value="P:maturation of LSU-rRNA from tricistronic rRNA transcript (SSU-rRNA, 5.8S rRNA, LSU-rRNA)"/>
    <property type="evidence" value="ECO:0007669"/>
    <property type="project" value="TreeGrafter"/>
</dbReference>
<dbReference type="InterPro" id="IPR016082">
    <property type="entry name" value="Ribosomal_uL30_ferredoxin-like"/>
</dbReference>
<dbReference type="AlphaFoldDB" id="A0A6G3MHV7"/>
<reference evidence="8" key="1">
    <citation type="submission" date="2018-11" db="EMBL/GenBank/DDBJ databases">
        <title>Henneguya salminicola genome and transcriptome.</title>
        <authorList>
            <person name="Yahalomi D."/>
            <person name="Atkinson S.D."/>
            <person name="Neuhof M."/>
            <person name="Chang E.S."/>
            <person name="Philippe H."/>
            <person name="Cartwright P."/>
            <person name="Bartholomew J.L."/>
            <person name="Huchon D."/>
        </authorList>
    </citation>
    <scope>NUCLEOTIDE SEQUENCE</scope>
    <source>
        <strain evidence="8">Hz1</strain>
        <tissue evidence="8">Whole</tissue>
    </source>
</reference>
<feature type="domain" description="Large ribosomal subunit protein uL30-like ferredoxin-like fold" evidence="6">
    <location>
        <begin position="115"/>
        <end position="164"/>
    </location>
</feature>
<feature type="domain" description="Large ribosomal subunit protein uL30 N-terminal eukaryotes" evidence="7">
    <location>
        <begin position="38"/>
        <end position="109"/>
    </location>
</feature>
<dbReference type="SUPFAM" id="SSF55129">
    <property type="entry name" value="Ribosomal protein L30p/L7e"/>
    <property type="match status" value="1"/>
</dbReference>
<organism evidence="8">
    <name type="scientific">Henneguya salminicola</name>
    <name type="common">Myxosporean</name>
    <dbReference type="NCBI Taxonomy" id="69463"/>
    <lineage>
        <taxon>Eukaryota</taxon>
        <taxon>Metazoa</taxon>
        <taxon>Cnidaria</taxon>
        <taxon>Myxozoa</taxon>
        <taxon>Myxosporea</taxon>
        <taxon>Bivalvulida</taxon>
        <taxon>Platysporina</taxon>
        <taxon>Myxobolidae</taxon>
        <taxon>Henneguya</taxon>
    </lineage>
</organism>
<dbReference type="GO" id="GO:0022625">
    <property type="term" value="C:cytosolic large ribosomal subunit"/>
    <property type="evidence" value="ECO:0007669"/>
    <property type="project" value="TreeGrafter"/>
</dbReference>
<keyword evidence="2 8" id="KW-0689">Ribosomal protein</keyword>
<dbReference type="CDD" id="cd01657">
    <property type="entry name" value="Ribosomal_L7_archeal_euk"/>
    <property type="match status" value="1"/>
</dbReference>
<evidence type="ECO:0000256" key="4">
    <source>
        <dbReference type="ARBA" id="ARBA00040575"/>
    </source>
</evidence>
<dbReference type="InterPro" id="IPR012988">
    <property type="entry name" value="Ribosomal_uL30_N_euk"/>
</dbReference>
<dbReference type="GO" id="GO:0003735">
    <property type="term" value="F:structural constituent of ribosome"/>
    <property type="evidence" value="ECO:0007669"/>
    <property type="project" value="TreeGrafter"/>
</dbReference>
<keyword evidence="3" id="KW-0687">Ribonucleoprotein</keyword>
<proteinExistence type="inferred from homology"/>
<dbReference type="InterPro" id="IPR018038">
    <property type="entry name" value="Ribosomal_uL30_CS"/>
</dbReference>
<dbReference type="FunFam" id="3.30.1390.20:FF:000002">
    <property type="entry name" value="60S ribosomal protein L7"/>
    <property type="match status" value="1"/>
</dbReference>
<dbReference type="NCBIfam" id="TIGR01310">
    <property type="entry name" value="uL30_euk"/>
    <property type="match status" value="1"/>
</dbReference>
<dbReference type="FunFam" id="3.30.1390.20:FF:000003">
    <property type="entry name" value="60S ribosomal protein L7"/>
    <property type="match status" value="1"/>
</dbReference>
<dbReference type="EMBL" id="GHBP01004093">
    <property type="protein sequence ID" value="NDJ93564.1"/>
    <property type="molecule type" value="Transcribed_RNA"/>
</dbReference>
<evidence type="ECO:0000259" key="7">
    <source>
        <dbReference type="Pfam" id="PF08079"/>
    </source>
</evidence>
<dbReference type="Pfam" id="PF00327">
    <property type="entry name" value="Ribosomal_L30"/>
    <property type="match status" value="1"/>
</dbReference>
<protein>
    <recommendedName>
        <fullName evidence="4">Large ribosomal subunit protein uL30</fullName>
    </recommendedName>
    <alternativeName>
        <fullName evidence="5">60S ribosomal protein L7</fullName>
    </alternativeName>
</protein>
<dbReference type="Pfam" id="PF08079">
    <property type="entry name" value="Ribosomal_L30_N"/>
    <property type="match status" value="1"/>
</dbReference>
<dbReference type="InterPro" id="IPR005998">
    <property type="entry name" value="Ribosomal_uL30_euk"/>
</dbReference>
<evidence type="ECO:0000259" key="6">
    <source>
        <dbReference type="Pfam" id="PF00327"/>
    </source>
</evidence>
<dbReference type="GO" id="GO:0003723">
    <property type="term" value="F:RNA binding"/>
    <property type="evidence" value="ECO:0007669"/>
    <property type="project" value="InterPro"/>
</dbReference>
<sequence>MRNVKFPHVLQSTRTGFSAFRRRIHMVETKVTEKIPRVPVSILKKRKTLEEQKKNVTRNRVLKKKSQSKKRDIIIKKAESFVSEYRMREREEIRCRQVAKKNNSFYVPEEAKLALVVRIKGIPKAPPDVRKTLQLLRLRQINSAVFVKINKATVNMLRLVEPYISWGYPNLKTTRELIYKRGCAKINSSRIPITCNLMIEQHLGIFNIICMEDLIHEIFTVGPHFKQANNFMWPFKLSSPKGGFVKKRTHFVVGGDFGNREKYINKLVRSMN</sequence>
<comment type="similarity">
    <text evidence="1">Belongs to the universal ribosomal protein uL30 family.</text>
</comment>
<evidence type="ECO:0000256" key="5">
    <source>
        <dbReference type="ARBA" id="ARBA00041271"/>
    </source>
</evidence>
<dbReference type="Gene3D" id="3.30.1390.20">
    <property type="entry name" value="Ribosomal protein L30, ferredoxin-like fold domain"/>
    <property type="match status" value="1"/>
</dbReference>
<dbReference type="InterPro" id="IPR036919">
    <property type="entry name" value="Ribo_uL30_ferredoxin-like_sf"/>
</dbReference>
<evidence type="ECO:0000256" key="1">
    <source>
        <dbReference type="ARBA" id="ARBA00007594"/>
    </source>
</evidence>